<proteinExistence type="predicted"/>
<name>A0A1D2NAY0_ORCCI</name>
<comment type="caution">
    <text evidence="1">The sequence shown here is derived from an EMBL/GenBank/DDBJ whole genome shotgun (WGS) entry which is preliminary data.</text>
</comment>
<sequence length="169" mass="19065">MDSNDANLSDSVDFSAGKSALLQALALMNDNGEVASKISNVLDSVQEDRSRTVQLFCEVLALQKDEVERKKKCVDLLEEVGKWWKLLVDDREKLLVTISNLEMEKERILKRQSHPQEIYGKLVDAASKTQLLNRSMNSQLNFSRMNVVDANAEDDFVEATTTTINSKNK</sequence>
<dbReference type="Proteomes" id="UP000094527">
    <property type="component" value="Unassembled WGS sequence"/>
</dbReference>
<dbReference type="AlphaFoldDB" id="A0A1D2NAY0"/>
<reference evidence="1 2" key="1">
    <citation type="journal article" date="2016" name="Genome Biol. Evol.">
        <title>Gene Family Evolution Reflects Adaptation to Soil Environmental Stressors in the Genome of the Collembolan Orchesella cincta.</title>
        <authorList>
            <person name="Faddeeva-Vakhrusheva A."/>
            <person name="Derks M.F."/>
            <person name="Anvar S.Y."/>
            <person name="Agamennone V."/>
            <person name="Suring W."/>
            <person name="Smit S."/>
            <person name="van Straalen N.M."/>
            <person name="Roelofs D."/>
        </authorList>
    </citation>
    <scope>NUCLEOTIDE SEQUENCE [LARGE SCALE GENOMIC DNA]</scope>
    <source>
        <tissue evidence="1">Mixed pool</tissue>
    </source>
</reference>
<organism evidence="1 2">
    <name type="scientific">Orchesella cincta</name>
    <name type="common">Springtail</name>
    <name type="synonym">Podura cincta</name>
    <dbReference type="NCBI Taxonomy" id="48709"/>
    <lineage>
        <taxon>Eukaryota</taxon>
        <taxon>Metazoa</taxon>
        <taxon>Ecdysozoa</taxon>
        <taxon>Arthropoda</taxon>
        <taxon>Hexapoda</taxon>
        <taxon>Collembola</taxon>
        <taxon>Entomobryomorpha</taxon>
        <taxon>Entomobryoidea</taxon>
        <taxon>Orchesellidae</taxon>
        <taxon>Orchesellinae</taxon>
        <taxon>Orchesella</taxon>
    </lineage>
</organism>
<dbReference type="EMBL" id="LJIJ01000120">
    <property type="protein sequence ID" value="ODN02225.1"/>
    <property type="molecule type" value="Genomic_DNA"/>
</dbReference>
<accession>A0A1D2NAY0</accession>
<evidence type="ECO:0000313" key="1">
    <source>
        <dbReference type="EMBL" id="ODN02225.1"/>
    </source>
</evidence>
<gene>
    <name evidence="1" type="ORF">Ocin01_04464</name>
</gene>
<keyword evidence="2" id="KW-1185">Reference proteome</keyword>
<protein>
    <submittedName>
        <fullName evidence="1">Uncharacterized protein</fullName>
    </submittedName>
</protein>
<evidence type="ECO:0000313" key="2">
    <source>
        <dbReference type="Proteomes" id="UP000094527"/>
    </source>
</evidence>